<proteinExistence type="predicted"/>
<organism evidence="1 2">
    <name type="scientific">Shigella virus Moo19</name>
    <dbReference type="NCBI Taxonomy" id="2886042"/>
    <lineage>
        <taxon>Viruses</taxon>
        <taxon>Duplodnaviria</taxon>
        <taxon>Heunggongvirae</taxon>
        <taxon>Uroviricota</taxon>
        <taxon>Caudoviricetes</taxon>
        <taxon>Schitoviridae</taxon>
        <taxon>Enquatrovirinae</taxon>
        <taxon>Moovirus</taxon>
        <taxon>Moovirus moo</taxon>
    </lineage>
</organism>
<name>A0AAE8YCP3_9CAUD</name>
<dbReference type="EMBL" id="MZ358387">
    <property type="protein sequence ID" value="UEN68822.1"/>
    <property type="molecule type" value="Genomic_DNA"/>
</dbReference>
<accession>A0AAE8YCP3</accession>
<gene>
    <name evidence="1" type="ORF">Moo19_gp26</name>
</gene>
<evidence type="ECO:0000313" key="2">
    <source>
        <dbReference type="Proteomes" id="UP000828350"/>
    </source>
</evidence>
<keyword evidence="2" id="KW-1185">Reference proteome</keyword>
<reference evidence="1" key="1">
    <citation type="submission" date="2021-06" db="EMBL/GenBank/DDBJ databases">
        <authorList>
            <person name="Tinney K.R."/>
            <person name="Subramanian S."/>
            <person name="Parent K.N."/>
        </authorList>
    </citation>
    <scope>NUCLEOTIDE SEQUENCE</scope>
</reference>
<dbReference type="Proteomes" id="UP000828350">
    <property type="component" value="Segment"/>
</dbReference>
<evidence type="ECO:0000313" key="1">
    <source>
        <dbReference type="EMBL" id="UEN68822.1"/>
    </source>
</evidence>
<protein>
    <submittedName>
        <fullName evidence="1">Uncharacterized protein</fullName>
    </submittedName>
</protein>
<sequence>MSRKEFKAIAQTSGGMGTLALGEDGTVLYTAYDVLSGKTVTVCLFFDVNTYMSLENAFSDFSNVMRNRDQKADLTPADKDFQAILNDLKKPGKLH</sequence>